<dbReference type="Pfam" id="PF02350">
    <property type="entry name" value="Epimerase_2"/>
    <property type="match status" value="1"/>
</dbReference>
<keyword evidence="7" id="KW-1185">Reference proteome</keyword>
<dbReference type="Gene3D" id="3.40.50.2000">
    <property type="entry name" value="Glycogen Phosphorylase B"/>
    <property type="match status" value="2"/>
</dbReference>
<reference evidence="7" key="1">
    <citation type="submission" date="2016-10" db="EMBL/GenBank/DDBJ databases">
        <authorList>
            <person name="Varghese N."/>
        </authorList>
    </citation>
    <scope>NUCLEOTIDE SEQUENCE [LARGE SCALE GENOMIC DNA]</scope>
    <source>
        <strain evidence="7">DSM 18820</strain>
    </source>
</reference>
<dbReference type="CDD" id="cd03786">
    <property type="entry name" value="GTB_UDP-GlcNAc_2-Epimerase"/>
    <property type="match status" value="1"/>
</dbReference>
<comment type="similarity">
    <text evidence="2 4">Belongs to the UDP-N-acetylglucosamine 2-epimerase family.</text>
</comment>
<dbReference type="RefSeq" id="WP_068839834.1">
    <property type="nucleotide sequence ID" value="NZ_BMXC01000001.1"/>
</dbReference>
<dbReference type="EMBL" id="FPCA01000001">
    <property type="protein sequence ID" value="SFU45792.1"/>
    <property type="molecule type" value="Genomic_DNA"/>
</dbReference>
<name>A0A1I7GBG1_9BACT</name>
<dbReference type="NCBIfam" id="TIGR00236">
    <property type="entry name" value="wecB"/>
    <property type="match status" value="1"/>
</dbReference>
<dbReference type="InterPro" id="IPR003331">
    <property type="entry name" value="UDP_GlcNAc_Epimerase_2_dom"/>
</dbReference>
<gene>
    <name evidence="6" type="ORF">SAMN04487941_0891</name>
</gene>
<evidence type="ECO:0000256" key="1">
    <source>
        <dbReference type="ARBA" id="ARBA00023235"/>
    </source>
</evidence>
<dbReference type="OrthoDB" id="9803238at2"/>
<accession>A0A1I7GBG1</accession>
<dbReference type="SUPFAM" id="SSF53756">
    <property type="entry name" value="UDP-Glycosyltransferase/glycogen phosphorylase"/>
    <property type="match status" value="1"/>
</dbReference>
<evidence type="ECO:0000256" key="3">
    <source>
        <dbReference type="ARBA" id="ARBA00038858"/>
    </source>
</evidence>
<protein>
    <recommendedName>
        <fullName evidence="3">UDP-N-acetylglucosamine 2-epimerase (non-hydrolyzing)</fullName>
        <ecNumber evidence="3">5.1.3.14</ecNumber>
    </recommendedName>
</protein>
<dbReference type="PANTHER" id="PTHR43174">
    <property type="entry name" value="UDP-N-ACETYLGLUCOSAMINE 2-EPIMERASE"/>
    <property type="match status" value="1"/>
</dbReference>
<dbReference type="InterPro" id="IPR029767">
    <property type="entry name" value="WecB-like"/>
</dbReference>
<dbReference type="PANTHER" id="PTHR43174:SF2">
    <property type="entry name" value="UDP-N-ACETYLGLUCOSAMINE 2-EPIMERASE"/>
    <property type="match status" value="1"/>
</dbReference>
<dbReference type="GO" id="GO:0008761">
    <property type="term" value="F:UDP-N-acetylglucosamine 2-epimerase activity"/>
    <property type="evidence" value="ECO:0007669"/>
    <property type="project" value="UniProtKB-EC"/>
</dbReference>
<dbReference type="Proteomes" id="UP000182491">
    <property type="component" value="Unassembled WGS sequence"/>
</dbReference>
<dbReference type="STRING" id="388950.GCA_001611675_04028"/>
<feature type="domain" description="UDP-N-acetylglucosamine 2-epimerase" evidence="5">
    <location>
        <begin position="21"/>
        <end position="365"/>
    </location>
</feature>
<keyword evidence="1 4" id="KW-0413">Isomerase</keyword>
<evidence type="ECO:0000313" key="6">
    <source>
        <dbReference type="EMBL" id="SFU45792.1"/>
    </source>
</evidence>
<proteinExistence type="inferred from homology"/>
<dbReference type="EC" id="5.1.3.14" evidence="3"/>
<sequence length="369" mass="41428">MKSLFIFGTRPEAIKLAPLIKEFEATPDFDLEVCITAQHREMLDQVLDFFKIKPDYDLNLMKPNQNLFAITADALTGLKEVIEESKPDLIIVQGDTTTAFAGALAGFYKQIKIAHVEAGLRSNNLYSPFPEEANRLMIGQLADYHFAPTQKAFENLQSVNKQNVWDVGNTVIDALLLGLELIEDNDSSILSSFEGIDFSKRIILVTAHRRESFGEPFENICNAIRDIAEEFEACEIVFPVHLNPNVRQVVSKILSDIKNVHLIEPLDYPKFIWLINKSFLIITDSGGVQEEAPTLGKPVLVIRDETEREEGITAGTAKLVATNRESIYSSAYRLLTNEHEYNKMANAVNPYGDGTTSKQIVKILKEVYC</sequence>
<evidence type="ECO:0000259" key="5">
    <source>
        <dbReference type="Pfam" id="PF02350"/>
    </source>
</evidence>
<evidence type="ECO:0000256" key="4">
    <source>
        <dbReference type="RuleBase" id="RU003513"/>
    </source>
</evidence>
<organism evidence="6 7">
    <name type="scientific">Pontibacter akesuensis</name>
    <dbReference type="NCBI Taxonomy" id="388950"/>
    <lineage>
        <taxon>Bacteria</taxon>
        <taxon>Pseudomonadati</taxon>
        <taxon>Bacteroidota</taxon>
        <taxon>Cytophagia</taxon>
        <taxon>Cytophagales</taxon>
        <taxon>Hymenobacteraceae</taxon>
        <taxon>Pontibacter</taxon>
    </lineage>
</organism>
<evidence type="ECO:0000256" key="2">
    <source>
        <dbReference type="ARBA" id="ARBA00038209"/>
    </source>
</evidence>
<dbReference type="AlphaFoldDB" id="A0A1I7GBG1"/>
<evidence type="ECO:0000313" key="7">
    <source>
        <dbReference type="Proteomes" id="UP000182491"/>
    </source>
</evidence>